<protein>
    <submittedName>
        <fullName evidence="1 2">Uncharacterized protein</fullName>
    </submittedName>
</protein>
<dbReference type="VEuPathDB" id="VectorBase:LLOJ004738"/>
<dbReference type="PANTHER" id="PTHR21261">
    <property type="entry name" value="BEAT PROTEIN"/>
    <property type="match status" value="1"/>
</dbReference>
<evidence type="ECO:0000313" key="2">
    <source>
        <dbReference type="EnsemblMetazoa" id="LLOJ004738-PA"/>
    </source>
</evidence>
<dbReference type="EnsemblMetazoa" id="LLOJ004738-RA">
    <property type="protein sequence ID" value="LLOJ004738-PA"/>
    <property type="gene ID" value="LLOJ004738"/>
</dbReference>
<keyword evidence="3" id="KW-1185">Reference proteome</keyword>
<evidence type="ECO:0000313" key="3">
    <source>
        <dbReference type="Proteomes" id="UP000092461"/>
    </source>
</evidence>
<dbReference type="AlphaFoldDB" id="A0A1B0CJN5"/>
<organism evidence="2 3">
    <name type="scientific">Lutzomyia longipalpis</name>
    <name type="common">Sand fly</name>
    <dbReference type="NCBI Taxonomy" id="7200"/>
    <lineage>
        <taxon>Eukaryota</taxon>
        <taxon>Metazoa</taxon>
        <taxon>Ecdysozoa</taxon>
        <taxon>Arthropoda</taxon>
        <taxon>Hexapoda</taxon>
        <taxon>Insecta</taxon>
        <taxon>Pterygota</taxon>
        <taxon>Neoptera</taxon>
        <taxon>Endopterygota</taxon>
        <taxon>Diptera</taxon>
        <taxon>Nematocera</taxon>
        <taxon>Psychodoidea</taxon>
        <taxon>Psychodidae</taxon>
        <taxon>Lutzomyia</taxon>
        <taxon>Lutzomyia</taxon>
    </lineage>
</organism>
<dbReference type="EMBL" id="GITU01010268">
    <property type="protein sequence ID" value="MBC1178971.1"/>
    <property type="molecule type" value="Transcribed_RNA"/>
</dbReference>
<evidence type="ECO:0000313" key="1">
    <source>
        <dbReference type="EMBL" id="MBC1178971.1"/>
    </source>
</evidence>
<reference evidence="1" key="2">
    <citation type="journal article" date="2020" name="BMC">
        <title>Leishmania infection induces a limited differential gene expression in the sand fly midgut.</title>
        <authorList>
            <person name="Coutinho-Abreu I.V."/>
            <person name="Serafim T.D."/>
            <person name="Meneses C."/>
            <person name="Kamhawi S."/>
            <person name="Oliveira F."/>
            <person name="Valenzuela J.G."/>
        </authorList>
    </citation>
    <scope>NUCLEOTIDE SEQUENCE</scope>
    <source>
        <strain evidence="1">Jacobina</strain>
        <tissue evidence="1">Midgut</tissue>
    </source>
</reference>
<reference evidence="2" key="3">
    <citation type="submission" date="2020-05" db="UniProtKB">
        <authorList>
            <consortium name="EnsemblMetazoa"/>
        </authorList>
    </citation>
    <scope>IDENTIFICATION</scope>
    <source>
        <strain evidence="2">Jacobina</strain>
    </source>
</reference>
<sequence>IRGWVKGRNSLVNYPPYQHPHGLITTRLGLNLELEPRHFTDGAVHVKCVASLSPVLWRGGKESIVQKTRQQNLLNNREAMLLVRSRSSTVSSMSRHGGICLIFLHLLIQHG</sequence>
<proteinExistence type="predicted"/>
<dbReference type="PANTHER" id="PTHR21261:SF14">
    <property type="entry name" value="BEATEN PATH IV, ISOFORM B"/>
    <property type="match status" value="1"/>
</dbReference>
<accession>A0A1B0CJN5</accession>
<dbReference type="VEuPathDB" id="VectorBase:LLONM1_000507"/>
<reference evidence="3" key="1">
    <citation type="submission" date="2012-05" db="EMBL/GenBank/DDBJ databases">
        <title>Whole Genome Assembly of Lutzomyia longipalpis.</title>
        <authorList>
            <person name="Richards S."/>
            <person name="Qu C."/>
            <person name="Dillon R."/>
            <person name="Worley K."/>
            <person name="Scherer S."/>
            <person name="Batterton M."/>
            <person name="Taylor A."/>
            <person name="Hawes A."/>
            <person name="Hernandez B."/>
            <person name="Kovar C."/>
            <person name="Mandapat C."/>
            <person name="Pham C."/>
            <person name="Qu C."/>
            <person name="Jing C."/>
            <person name="Bess C."/>
            <person name="Bandaranaike D."/>
            <person name="Ngo D."/>
            <person name="Ongeri F."/>
            <person name="Arias F."/>
            <person name="Lara F."/>
            <person name="Weissenberger G."/>
            <person name="Kamau G."/>
            <person name="Han H."/>
            <person name="Shen H."/>
            <person name="Dinh H."/>
            <person name="Khalil I."/>
            <person name="Jones J."/>
            <person name="Shafer J."/>
            <person name="Jayaseelan J."/>
            <person name="Quiroz J."/>
            <person name="Blankenburg K."/>
            <person name="Nguyen L."/>
            <person name="Jackson L."/>
            <person name="Francisco L."/>
            <person name="Tang L.-Y."/>
            <person name="Pu L.-L."/>
            <person name="Perales L."/>
            <person name="Lorensuhewa L."/>
            <person name="Munidasa M."/>
            <person name="Coyle M."/>
            <person name="Taylor M."/>
            <person name="Puazo M."/>
            <person name="Firestine M."/>
            <person name="Scheel M."/>
            <person name="Javaid M."/>
            <person name="Wang M."/>
            <person name="Li M."/>
            <person name="Tabassum N."/>
            <person name="Saada N."/>
            <person name="Osuji N."/>
            <person name="Aqrawi P."/>
            <person name="Fu Q."/>
            <person name="Thornton R."/>
            <person name="Raj R."/>
            <person name="Goodspeed R."/>
            <person name="Mata R."/>
            <person name="Najjar R."/>
            <person name="Gubbala S."/>
            <person name="Lee S."/>
            <person name="Denson S."/>
            <person name="Patil S."/>
            <person name="Macmil S."/>
            <person name="Qi S."/>
            <person name="Matskevitch T."/>
            <person name="Palculict T."/>
            <person name="Mathew T."/>
            <person name="Vee V."/>
            <person name="Velamala V."/>
            <person name="Korchina V."/>
            <person name="Cai W."/>
            <person name="Liu W."/>
            <person name="Dai W."/>
            <person name="Zou X."/>
            <person name="Zhu Y."/>
            <person name="Zhang Y."/>
            <person name="Wu Y.-Q."/>
            <person name="Xin Y."/>
            <person name="Nazarath L."/>
            <person name="Kovar C."/>
            <person name="Han Y."/>
            <person name="Muzny D."/>
            <person name="Gibbs R."/>
        </authorList>
    </citation>
    <scope>NUCLEOTIDE SEQUENCE [LARGE SCALE GENOMIC DNA]</scope>
    <source>
        <strain evidence="3">Jacobina</strain>
    </source>
</reference>
<dbReference type="Proteomes" id="UP000092461">
    <property type="component" value="Unassembled WGS sequence"/>
</dbReference>
<dbReference type="EMBL" id="AJWK01014770">
    <property type="status" value="NOT_ANNOTATED_CDS"/>
    <property type="molecule type" value="Genomic_DNA"/>
</dbReference>
<dbReference type="EMBL" id="AJWK01014772">
    <property type="status" value="NOT_ANNOTATED_CDS"/>
    <property type="molecule type" value="Genomic_DNA"/>
</dbReference>
<dbReference type="EMBL" id="AJWK01014771">
    <property type="status" value="NOT_ANNOTATED_CDS"/>
    <property type="molecule type" value="Genomic_DNA"/>
</dbReference>
<name>A0A1B0CJN5_LUTLO</name>